<gene>
    <name evidence="2" type="ORF">Q0590_23230</name>
</gene>
<reference evidence="2" key="1">
    <citation type="submission" date="2023-07" db="EMBL/GenBank/DDBJ databases">
        <title>The genome sequence of Rhodocytophaga aerolata KACC 12507.</title>
        <authorList>
            <person name="Zhang X."/>
        </authorList>
    </citation>
    <scope>NUCLEOTIDE SEQUENCE</scope>
    <source>
        <strain evidence="2">KACC 12507</strain>
    </source>
</reference>
<dbReference type="PROSITE" id="PS51257">
    <property type="entry name" value="PROKAR_LIPOPROTEIN"/>
    <property type="match status" value="1"/>
</dbReference>
<proteinExistence type="predicted"/>
<keyword evidence="3" id="KW-1185">Reference proteome</keyword>
<organism evidence="2 3">
    <name type="scientific">Rhodocytophaga aerolata</name>
    <dbReference type="NCBI Taxonomy" id="455078"/>
    <lineage>
        <taxon>Bacteria</taxon>
        <taxon>Pseudomonadati</taxon>
        <taxon>Bacteroidota</taxon>
        <taxon>Cytophagia</taxon>
        <taxon>Cytophagales</taxon>
        <taxon>Rhodocytophagaceae</taxon>
        <taxon>Rhodocytophaga</taxon>
    </lineage>
</organism>
<keyword evidence="1" id="KW-0732">Signal</keyword>
<evidence type="ECO:0000313" key="3">
    <source>
        <dbReference type="Proteomes" id="UP001168528"/>
    </source>
</evidence>
<evidence type="ECO:0008006" key="4">
    <source>
        <dbReference type="Google" id="ProtNLM"/>
    </source>
</evidence>
<sequence length="152" mass="17066">MRRYILLVKTFVTIVIASFFVFGCTSASNDSEALQNDANTMVMQVEDQNHSPQLPEGELSKDQVCMVNNAYMDKKQIPVAFENKTYYGCCEMCADKIKTNKAVRYASDPLTGKEVDKATAFIALNPASHDGAVFYFESEESFKKFKATRSIQ</sequence>
<feature type="chain" id="PRO_5047256959" description="MlpB protein" evidence="1">
    <location>
        <begin position="28"/>
        <end position="152"/>
    </location>
</feature>
<feature type="signal peptide" evidence="1">
    <location>
        <begin position="1"/>
        <end position="27"/>
    </location>
</feature>
<accession>A0ABT8RB35</accession>
<dbReference type="Proteomes" id="UP001168528">
    <property type="component" value="Unassembled WGS sequence"/>
</dbReference>
<comment type="caution">
    <text evidence="2">The sequence shown here is derived from an EMBL/GenBank/DDBJ whole genome shotgun (WGS) entry which is preliminary data.</text>
</comment>
<evidence type="ECO:0000256" key="1">
    <source>
        <dbReference type="SAM" id="SignalP"/>
    </source>
</evidence>
<protein>
    <recommendedName>
        <fullName evidence="4">MlpB protein</fullName>
    </recommendedName>
</protein>
<dbReference type="EMBL" id="JAUKPO010000017">
    <property type="protein sequence ID" value="MDO1449209.1"/>
    <property type="molecule type" value="Genomic_DNA"/>
</dbReference>
<evidence type="ECO:0000313" key="2">
    <source>
        <dbReference type="EMBL" id="MDO1449209.1"/>
    </source>
</evidence>
<dbReference type="RefSeq" id="WP_302040012.1">
    <property type="nucleotide sequence ID" value="NZ_JAUKPO010000017.1"/>
</dbReference>
<name>A0ABT8RB35_9BACT</name>